<dbReference type="RefSeq" id="WP_355667079.1">
    <property type="nucleotide sequence ID" value="NZ_JBEXRX010000111.1"/>
</dbReference>
<dbReference type="PROSITE" id="PS50263">
    <property type="entry name" value="CN_HYDROLASE"/>
    <property type="match status" value="1"/>
</dbReference>
<keyword evidence="4" id="KW-1185">Reference proteome</keyword>
<dbReference type="Gene3D" id="3.60.110.10">
    <property type="entry name" value="Carbon-nitrogen hydrolase"/>
    <property type="match status" value="1"/>
</dbReference>
<dbReference type="SUPFAM" id="SSF56317">
    <property type="entry name" value="Carbon-nitrogen hydrolase"/>
    <property type="match status" value="1"/>
</dbReference>
<dbReference type="PANTHER" id="PTHR23088">
    <property type="entry name" value="NITRILASE-RELATED"/>
    <property type="match status" value="1"/>
</dbReference>
<evidence type="ECO:0000313" key="3">
    <source>
        <dbReference type="EMBL" id="MEU0155489.1"/>
    </source>
</evidence>
<dbReference type="PROSITE" id="PS01227">
    <property type="entry name" value="UPF0012"/>
    <property type="match status" value="1"/>
</dbReference>
<dbReference type="Pfam" id="PF00795">
    <property type="entry name" value="CN_hydrolase"/>
    <property type="match status" value="1"/>
</dbReference>
<evidence type="ECO:0000259" key="2">
    <source>
        <dbReference type="PROSITE" id="PS50263"/>
    </source>
</evidence>
<dbReference type="Proteomes" id="UP001550348">
    <property type="component" value="Unassembled WGS sequence"/>
</dbReference>
<comment type="similarity">
    <text evidence="1">Belongs to the carbon-nitrogen hydrolase superfamily. NIT1/NIT2 family.</text>
</comment>
<dbReference type="InterPro" id="IPR047999">
    <property type="entry name" value="De_GSH_amidase"/>
</dbReference>
<proteinExistence type="inferred from homology"/>
<protein>
    <submittedName>
        <fullName evidence="3">Deaminated glutathione amidase</fullName>
    </submittedName>
</protein>
<evidence type="ECO:0000256" key="1">
    <source>
        <dbReference type="ARBA" id="ARBA00010613"/>
    </source>
</evidence>
<organism evidence="3 4">
    <name type="scientific">Micromonospora fulviviridis</name>
    <dbReference type="NCBI Taxonomy" id="47860"/>
    <lineage>
        <taxon>Bacteria</taxon>
        <taxon>Bacillati</taxon>
        <taxon>Actinomycetota</taxon>
        <taxon>Actinomycetes</taxon>
        <taxon>Micromonosporales</taxon>
        <taxon>Micromonosporaceae</taxon>
        <taxon>Micromonospora</taxon>
    </lineage>
</organism>
<feature type="domain" description="CN hydrolase" evidence="2">
    <location>
        <begin position="1"/>
        <end position="239"/>
    </location>
</feature>
<reference evidence="3 4" key="1">
    <citation type="submission" date="2024-06" db="EMBL/GenBank/DDBJ databases">
        <title>The Natural Products Discovery Center: Release of the First 8490 Sequenced Strains for Exploring Actinobacteria Biosynthetic Diversity.</title>
        <authorList>
            <person name="Kalkreuter E."/>
            <person name="Kautsar S.A."/>
            <person name="Yang D."/>
            <person name="Bader C.D."/>
            <person name="Teijaro C.N."/>
            <person name="Fluegel L."/>
            <person name="Davis C.M."/>
            <person name="Simpson J.R."/>
            <person name="Lauterbach L."/>
            <person name="Steele A.D."/>
            <person name="Gui C."/>
            <person name="Meng S."/>
            <person name="Li G."/>
            <person name="Viehrig K."/>
            <person name="Ye F."/>
            <person name="Su P."/>
            <person name="Kiefer A.F."/>
            <person name="Nichols A."/>
            <person name="Cepeda A.J."/>
            <person name="Yan W."/>
            <person name="Fan B."/>
            <person name="Jiang Y."/>
            <person name="Adhikari A."/>
            <person name="Zheng C.-J."/>
            <person name="Schuster L."/>
            <person name="Cowan T.M."/>
            <person name="Smanski M.J."/>
            <person name="Chevrette M.G."/>
            <person name="De Carvalho L.P.S."/>
            <person name="Shen B."/>
        </authorList>
    </citation>
    <scope>NUCLEOTIDE SEQUENCE [LARGE SCALE GENOMIC DNA]</scope>
    <source>
        <strain evidence="3 4">NPDC006286</strain>
    </source>
</reference>
<dbReference type="CDD" id="cd07581">
    <property type="entry name" value="nitrilase_3"/>
    <property type="match status" value="1"/>
</dbReference>
<sequence length="272" mass="29155">MRLALGQLAASEDWQVNLTQCTALVERAAAGGADLLVLPEGVLARFTDDFTRLRTAAQPLDGPFVTGLAAATAGTEVTVVAGVHEPGPDGRAYNTLVVLRDGQVIANYRKLHLYDAFGAKESDNVIPADDPPVTFPCAGHTVGLMTCYDVRFPEMARLLVTEGGADVLVLPAAWVRGPLKERHWELMVAARALENTVYVAACGECGPRNIGHSMVVDPLGVVVGRLAEEPDLLWAEVSAERLAQARRRLPVLDNRRFSVDPTPTRPLATTTG</sequence>
<dbReference type="InterPro" id="IPR003010">
    <property type="entry name" value="C-N_Hydrolase"/>
</dbReference>
<name>A0ABV2VSV4_9ACTN</name>
<accession>A0ABV2VSV4</accession>
<dbReference type="NCBIfam" id="NF033621">
    <property type="entry name" value="de_GSH_amidase"/>
    <property type="match status" value="1"/>
</dbReference>
<gene>
    <name evidence="3" type="ORF">ABZ071_27000</name>
</gene>
<dbReference type="InterPro" id="IPR036526">
    <property type="entry name" value="C-N_Hydrolase_sf"/>
</dbReference>
<dbReference type="InterPro" id="IPR001110">
    <property type="entry name" value="UPF0012_CS"/>
</dbReference>
<comment type="caution">
    <text evidence="3">The sequence shown here is derived from an EMBL/GenBank/DDBJ whole genome shotgun (WGS) entry which is preliminary data.</text>
</comment>
<evidence type="ECO:0000313" key="4">
    <source>
        <dbReference type="Proteomes" id="UP001550348"/>
    </source>
</evidence>
<dbReference type="EMBL" id="JBEXRX010000111">
    <property type="protein sequence ID" value="MEU0155489.1"/>
    <property type="molecule type" value="Genomic_DNA"/>
</dbReference>
<dbReference type="PANTHER" id="PTHR23088:SF27">
    <property type="entry name" value="DEAMINATED GLUTATHIONE AMIDASE"/>
    <property type="match status" value="1"/>
</dbReference>